<sequence length="355" mass="39685">MSAIDRIVDRVRRYRSDEESTSDAPLATDGGHRTGGLDLGPEFVQALPFWLPAGLLVALFVYGAIGWNFLVSLTDWSGLQASYWPLDFGMYTRFFERVFAQSGDHALSWLPAPLADLFGRLLTGPIEYWSFRNTIVLLIVFTVLTLIVGLLLAILIDQQIRFENTFRTIYLLPMSLSFVVTAVFWQWMYNPRYGIINSALETVGLDFFAVDWIGAAQFKLLAVIIALTWQFSGYGMVVYLAGLRAIPNDQFEAARVDGAGTIKMYLRVIIPQLRAATLSAAVVLMVFALKAFDFLYVIFGSRPGPGADILSVMMYRTAFDTSQFAYGAAIATILFVLALGVIMPYLYIQYQRGDL</sequence>
<feature type="transmembrane region" description="Helical" evidence="7">
    <location>
        <begin position="273"/>
        <end position="299"/>
    </location>
</feature>
<name>A0A2R4X1S6_9EURY</name>
<gene>
    <name evidence="9" type="ORF">HARCEL1_08150</name>
</gene>
<keyword evidence="4 7" id="KW-0812">Transmembrane</keyword>
<keyword evidence="5 7" id="KW-1133">Transmembrane helix</keyword>
<dbReference type="GO" id="GO:0055085">
    <property type="term" value="P:transmembrane transport"/>
    <property type="evidence" value="ECO:0007669"/>
    <property type="project" value="InterPro"/>
</dbReference>
<evidence type="ECO:0000256" key="2">
    <source>
        <dbReference type="ARBA" id="ARBA00022448"/>
    </source>
</evidence>
<keyword evidence="6 7" id="KW-0472">Membrane</keyword>
<feature type="transmembrane region" description="Helical" evidence="7">
    <location>
        <begin position="49"/>
        <end position="70"/>
    </location>
</feature>
<dbReference type="CDD" id="cd06261">
    <property type="entry name" value="TM_PBP2"/>
    <property type="match status" value="1"/>
</dbReference>
<organism evidence="9 10">
    <name type="scientific">Halococcoides cellulosivorans</name>
    <dbReference type="NCBI Taxonomy" id="1679096"/>
    <lineage>
        <taxon>Archaea</taxon>
        <taxon>Methanobacteriati</taxon>
        <taxon>Methanobacteriota</taxon>
        <taxon>Stenosarchaea group</taxon>
        <taxon>Halobacteria</taxon>
        <taxon>Halobacteriales</taxon>
        <taxon>Haloarculaceae</taxon>
        <taxon>Halococcoides</taxon>
    </lineage>
</organism>
<dbReference type="Gene3D" id="1.10.3720.10">
    <property type="entry name" value="MetI-like"/>
    <property type="match status" value="1"/>
</dbReference>
<dbReference type="InterPro" id="IPR000515">
    <property type="entry name" value="MetI-like"/>
</dbReference>
<protein>
    <submittedName>
        <fullName evidence="9">Sugar ABC transporter permease</fullName>
    </submittedName>
</protein>
<evidence type="ECO:0000256" key="7">
    <source>
        <dbReference type="RuleBase" id="RU363032"/>
    </source>
</evidence>
<keyword evidence="10" id="KW-1185">Reference proteome</keyword>
<dbReference type="PANTHER" id="PTHR30193:SF42">
    <property type="entry name" value="ABC TRANSPORTER PERMEASE PROTEIN"/>
    <property type="match status" value="1"/>
</dbReference>
<feature type="transmembrane region" description="Helical" evidence="7">
    <location>
        <begin position="324"/>
        <end position="348"/>
    </location>
</feature>
<evidence type="ECO:0000256" key="6">
    <source>
        <dbReference type="ARBA" id="ARBA00023136"/>
    </source>
</evidence>
<accession>A0A2R4X1S6</accession>
<feature type="transmembrane region" description="Helical" evidence="7">
    <location>
        <begin position="220"/>
        <end position="241"/>
    </location>
</feature>
<comment type="similarity">
    <text evidence="7">Belongs to the binding-protein-dependent transport system permease family.</text>
</comment>
<evidence type="ECO:0000313" key="10">
    <source>
        <dbReference type="Proteomes" id="UP000244727"/>
    </source>
</evidence>
<dbReference type="Pfam" id="PF00528">
    <property type="entry name" value="BPD_transp_1"/>
    <property type="match status" value="1"/>
</dbReference>
<dbReference type="EMBL" id="CP028858">
    <property type="protein sequence ID" value="AWB27683.1"/>
    <property type="molecule type" value="Genomic_DNA"/>
</dbReference>
<evidence type="ECO:0000256" key="4">
    <source>
        <dbReference type="ARBA" id="ARBA00022692"/>
    </source>
</evidence>
<dbReference type="KEGG" id="harc:HARCEL1_08150"/>
<dbReference type="PROSITE" id="PS50928">
    <property type="entry name" value="ABC_TM1"/>
    <property type="match status" value="1"/>
</dbReference>
<dbReference type="InterPro" id="IPR035906">
    <property type="entry name" value="MetI-like_sf"/>
</dbReference>
<dbReference type="Proteomes" id="UP000244727">
    <property type="component" value="Chromosome"/>
</dbReference>
<proteinExistence type="inferred from homology"/>
<dbReference type="SUPFAM" id="SSF161098">
    <property type="entry name" value="MetI-like"/>
    <property type="match status" value="1"/>
</dbReference>
<reference evidence="9 10" key="1">
    <citation type="submission" date="2018-04" db="EMBL/GenBank/DDBJ databases">
        <title>Halococcoides cellulosivorans gen. nov., sp. nov., an extremely halophilic cellulose-utilizing haloarchaeon from hypersaline lakes.</title>
        <authorList>
            <person name="Sorokin D.Y."/>
            <person name="Toshchakov S.V."/>
            <person name="Samarov N.I."/>
            <person name="Korzhenkov A."/>
            <person name="Kublanov I.V."/>
        </authorList>
    </citation>
    <scope>NUCLEOTIDE SEQUENCE [LARGE SCALE GENOMIC DNA]</scope>
    <source>
        <strain evidence="9 10">HArcel1</strain>
    </source>
</reference>
<evidence type="ECO:0000256" key="3">
    <source>
        <dbReference type="ARBA" id="ARBA00022475"/>
    </source>
</evidence>
<comment type="subcellular location">
    <subcellularLocation>
        <location evidence="1 7">Cell membrane</location>
        <topology evidence="1 7">Multi-pass membrane protein</topology>
    </subcellularLocation>
</comment>
<keyword evidence="3" id="KW-1003">Cell membrane</keyword>
<evidence type="ECO:0000313" key="9">
    <source>
        <dbReference type="EMBL" id="AWB27683.1"/>
    </source>
</evidence>
<dbReference type="GO" id="GO:0005886">
    <property type="term" value="C:plasma membrane"/>
    <property type="evidence" value="ECO:0007669"/>
    <property type="project" value="UniProtKB-SubCell"/>
</dbReference>
<dbReference type="PANTHER" id="PTHR30193">
    <property type="entry name" value="ABC TRANSPORTER PERMEASE PROTEIN"/>
    <property type="match status" value="1"/>
</dbReference>
<feature type="transmembrane region" description="Helical" evidence="7">
    <location>
        <begin position="135"/>
        <end position="156"/>
    </location>
</feature>
<dbReference type="AlphaFoldDB" id="A0A2R4X1S6"/>
<keyword evidence="2 7" id="KW-0813">Transport</keyword>
<feature type="domain" description="ABC transmembrane type-1" evidence="8">
    <location>
        <begin position="131"/>
        <end position="347"/>
    </location>
</feature>
<evidence type="ECO:0000256" key="5">
    <source>
        <dbReference type="ARBA" id="ARBA00022989"/>
    </source>
</evidence>
<evidence type="ECO:0000259" key="8">
    <source>
        <dbReference type="PROSITE" id="PS50928"/>
    </source>
</evidence>
<dbReference type="InterPro" id="IPR051393">
    <property type="entry name" value="ABC_transporter_permease"/>
</dbReference>
<feature type="transmembrane region" description="Helical" evidence="7">
    <location>
        <begin position="168"/>
        <end position="188"/>
    </location>
</feature>
<evidence type="ECO:0000256" key="1">
    <source>
        <dbReference type="ARBA" id="ARBA00004651"/>
    </source>
</evidence>